<feature type="compositionally biased region" description="Pro residues" evidence="1">
    <location>
        <begin position="287"/>
        <end position="305"/>
    </location>
</feature>
<proteinExistence type="predicted"/>
<accession>A0ABS5AMZ0</accession>
<comment type="caution">
    <text evidence="2">The sequence shown here is derived from an EMBL/GenBank/DDBJ whole genome shotgun (WGS) entry which is preliminary data.</text>
</comment>
<gene>
    <name evidence="2" type="ORF">JOF53_006803</name>
</gene>
<evidence type="ECO:0000313" key="2">
    <source>
        <dbReference type="EMBL" id="MBP2477931.1"/>
    </source>
</evidence>
<protein>
    <submittedName>
        <fullName evidence="2">Uncharacterized protein</fullName>
    </submittedName>
</protein>
<evidence type="ECO:0000313" key="3">
    <source>
        <dbReference type="Proteomes" id="UP001519363"/>
    </source>
</evidence>
<dbReference type="InterPro" id="IPR043740">
    <property type="entry name" value="DUF5685"/>
</dbReference>
<feature type="region of interest" description="Disordered" evidence="1">
    <location>
        <begin position="284"/>
        <end position="309"/>
    </location>
</feature>
<organism evidence="2 3">
    <name type="scientific">Crossiella equi</name>
    <dbReference type="NCBI Taxonomy" id="130796"/>
    <lineage>
        <taxon>Bacteria</taxon>
        <taxon>Bacillati</taxon>
        <taxon>Actinomycetota</taxon>
        <taxon>Actinomycetes</taxon>
        <taxon>Pseudonocardiales</taxon>
        <taxon>Pseudonocardiaceae</taxon>
        <taxon>Crossiella</taxon>
    </lineage>
</organism>
<dbReference type="EMBL" id="JAGIOO010000001">
    <property type="protein sequence ID" value="MBP2477931.1"/>
    <property type="molecule type" value="Genomic_DNA"/>
</dbReference>
<dbReference type="RefSeq" id="WP_086788188.1">
    <property type="nucleotide sequence ID" value="NZ_JAGIOO010000001.1"/>
</dbReference>
<dbReference type="Proteomes" id="UP001519363">
    <property type="component" value="Unassembled WGS sequence"/>
</dbReference>
<dbReference type="Pfam" id="PF18937">
    <property type="entry name" value="DUF5685"/>
    <property type="match status" value="1"/>
</dbReference>
<keyword evidence="3" id="KW-1185">Reference proteome</keyword>
<name>A0ABS5AMZ0_9PSEU</name>
<reference evidence="2 3" key="1">
    <citation type="submission" date="2021-03" db="EMBL/GenBank/DDBJ databases">
        <title>Sequencing the genomes of 1000 actinobacteria strains.</title>
        <authorList>
            <person name="Klenk H.-P."/>
        </authorList>
    </citation>
    <scope>NUCLEOTIDE SEQUENCE [LARGE SCALE GENOMIC DNA]</scope>
    <source>
        <strain evidence="2 3">DSM 44580</strain>
    </source>
</reference>
<evidence type="ECO:0000256" key="1">
    <source>
        <dbReference type="SAM" id="MobiDB-lite"/>
    </source>
</evidence>
<sequence>MFGIIRPCRHRLAEPLRAAWWAHLCGLCLALRDAHGHLARAATNYDGLVVSALVEAQQHGPRARRPAGRCPLRGIRDAEVAIGDGARLAAAVSLLLASAKVADHVTDGDGPFATALGARLGGRLATRWQRQSLATADLVGFDTAPVLAAVGRQPALESAAGPGCPLPAVTEPTETATAAAFAHTAVLAGRPHNITPLSEAGRLFGRIVHILDAVEDLEADAATGAWNPLTATGVDLAEARRLCQDAVLGVRLALREADFTDQRLVHALLAHELEHAVDRVFARADPPTEPLPPIPPLPLEPPSGEPPRRSRWPWVAGGCAGGFGLAACGGCLACAHSCRDGIRCQDEGCRRPCEDCACDCREWTCGPTGQKCGTCCDGGQCGDCAQCGSACQCHC</sequence>